<dbReference type="PROSITE" id="PS51257">
    <property type="entry name" value="PROKAR_LIPOPROTEIN"/>
    <property type="match status" value="1"/>
</dbReference>
<dbReference type="EMBL" id="FWXV01000001">
    <property type="protein sequence ID" value="SMC64466.1"/>
    <property type="molecule type" value="Genomic_DNA"/>
</dbReference>
<evidence type="ECO:0000313" key="2">
    <source>
        <dbReference type="Proteomes" id="UP000192674"/>
    </source>
</evidence>
<dbReference type="AlphaFoldDB" id="A0A1W2AUU3"/>
<name>A0A1W2AUU3_KIBAR</name>
<proteinExistence type="predicted"/>
<evidence type="ECO:0000313" key="1">
    <source>
        <dbReference type="EMBL" id="SMC64466.1"/>
    </source>
</evidence>
<reference evidence="1 2" key="1">
    <citation type="submission" date="2017-04" db="EMBL/GenBank/DDBJ databases">
        <authorList>
            <person name="Afonso C.L."/>
            <person name="Miller P.J."/>
            <person name="Scott M.A."/>
            <person name="Spackman E."/>
            <person name="Goraichik I."/>
            <person name="Dimitrov K.M."/>
            <person name="Suarez D.L."/>
            <person name="Swayne D.E."/>
        </authorList>
    </citation>
    <scope>NUCLEOTIDE SEQUENCE [LARGE SCALE GENOMIC DNA]</scope>
    <source>
        <strain evidence="1 2">DSM 43828</strain>
    </source>
</reference>
<gene>
    <name evidence="1" type="ORF">SAMN05661093_01133</name>
</gene>
<dbReference type="Proteomes" id="UP000192674">
    <property type="component" value="Unassembled WGS sequence"/>
</dbReference>
<keyword evidence="2" id="KW-1185">Reference proteome</keyword>
<sequence>MNTWEREAWRHHAAVAIAAACPSVYRRVAFYQHAVIIGVGSPP</sequence>
<accession>A0A1W2AUU3</accession>
<organism evidence="1 2">
    <name type="scientific">Kibdelosporangium aridum</name>
    <dbReference type="NCBI Taxonomy" id="2030"/>
    <lineage>
        <taxon>Bacteria</taxon>
        <taxon>Bacillati</taxon>
        <taxon>Actinomycetota</taxon>
        <taxon>Actinomycetes</taxon>
        <taxon>Pseudonocardiales</taxon>
        <taxon>Pseudonocardiaceae</taxon>
        <taxon>Kibdelosporangium</taxon>
    </lineage>
</organism>
<protein>
    <submittedName>
        <fullName evidence="1">Uncharacterized protein</fullName>
    </submittedName>
</protein>